<organism evidence="1 2">
    <name type="scientific">Veillonella dispar ATCC 17748</name>
    <dbReference type="NCBI Taxonomy" id="546273"/>
    <lineage>
        <taxon>Bacteria</taxon>
        <taxon>Bacillati</taxon>
        <taxon>Bacillota</taxon>
        <taxon>Negativicutes</taxon>
        <taxon>Veillonellales</taxon>
        <taxon>Veillonellaceae</taxon>
        <taxon>Veillonella</taxon>
    </lineage>
</organism>
<proteinExistence type="predicted"/>
<dbReference type="HOGENOM" id="CLU_092083_0_0_9"/>
<evidence type="ECO:0000313" key="2">
    <source>
        <dbReference type="Proteomes" id="UP000003529"/>
    </source>
</evidence>
<keyword evidence="2" id="KW-1185">Reference proteome</keyword>
<name>C4FQ08_9FIRM</name>
<gene>
    <name evidence="1" type="ORF">VEIDISOL_01361</name>
</gene>
<reference evidence="1" key="1">
    <citation type="submission" date="2009-04" db="EMBL/GenBank/DDBJ databases">
        <authorList>
            <person name="Weinstock G."/>
            <person name="Sodergren E."/>
            <person name="Clifton S."/>
            <person name="Fulton L."/>
            <person name="Fulton B."/>
            <person name="Courtney L."/>
            <person name="Fronick C."/>
            <person name="Harrison M."/>
            <person name="Strong C."/>
            <person name="Farmer C."/>
            <person name="Delahaunty K."/>
            <person name="Markovic C."/>
            <person name="Hall O."/>
            <person name="Minx P."/>
            <person name="Tomlinson C."/>
            <person name="Mitreva M."/>
            <person name="Nelson J."/>
            <person name="Hou S."/>
            <person name="Wollam A."/>
            <person name="Pepin K.H."/>
            <person name="Johnson M."/>
            <person name="Bhonagiri V."/>
            <person name="Nash W.E."/>
            <person name="Warren W."/>
            <person name="Chinwalla A."/>
            <person name="Mardis E.R."/>
            <person name="Wilson R.K."/>
        </authorList>
    </citation>
    <scope>NUCLEOTIDE SEQUENCE [LARGE SCALE GENOMIC DNA]</scope>
    <source>
        <strain evidence="1">ATCC 17748</strain>
    </source>
</reference>
<comment type="caution">
    <text evidence="1">The sequence shown here is derived from an EMBL/GenBank/DDBJ whole genome shotgun (WGS) entry which is preliminary data.</text>
</comment>
<sequence length="264" mass="30656">MNIVNIKIINNDILLSRLKALRLCKGLLLYTHTYKCNIIKIDICIVFDEVFVMGLILDIYEVMHQLSIWRPIFHSEADFQFSLAWMIKEQYPNCDIRLEFVPEFNSNLHLDILVILDGKWIPIELKYTTKKCIKTINGEVYVLKEQGAKDQGCYNYLKDIMRIEEFRDKSNNFIEGYTIKITSEISYLKPPTKVSCTYAEFSIEEGSIKTGCMNWSSNTGKGTMRGMEAPIVLTGIYPINWKEYSKVDDTNSGTFMYLVNRISK</sequence>
<dbReference type="Proteomes" id="UP000003529">
    <property type="component" value="Unassembled WGS sequence"/>
</dbReference>
<dbReference type="eggNOG" id="ENOG5032UKR">
    <property type="taxonomic scope" value="Bacteria"/>
</dbReference>
<dbReference type="AlphaFoldDB" id="C4FQ08"/>
<accession>C4FQ08</accession>
<protein>
    <recommendedName>
        <fullName evidence="3">NERD domain-containing protein</fullName>
    </recommendedName>
</protein>
<evidence type="ECO:0008006" key="3">
    <source>
        <dbReference type="Google" id="ProtNLM"/>
    </source>
</evidence>
<evidence type="ECO:0000313" key="1">
    <source>
        <dbReference type="EMBL" id="EEP65481.1"/>
    </source>
</evidence>
<dbReference type="EMBL" id="ACIK02000010">
    <property type="protein sequence ID" value="EEP65481.1"/>
    <property type="molecule type" value="Genomic_DNA"/>
</dbReference>